<feature type="compositionally biased region" description="Pro residues" evidence="1">
    <location>
        <begin position="829"/>
        <end position="841"/>
    </location>
</feature>
<name>A0A9P6NH79_9BASI</name>
<proteinExistence type="predicted"/>
<comment type="caution">
    <text evidence="2">The sequence shown here is derived from an EMBL/GenBank/DDBJ whole genome shotgun (WGS) entry which is preliminary data.</text>
</comment>
<feature type="region of interest" description="Disordered" evidence="1">
    <location>
        <begin position="203"/>
        <end position="386"/>
    </location>
</feature>
<feature type="compositionally biased region" description="Polar residues" evidence="1">
    <location>
        <begin position="458"/>
        <end position="467"/>
    </location>
</feature>
<dbReference type="EMBL" id="MU167268">
    <property type="protein sequence ID" value="KAG0145949.1"/>
    <property type="molecule type" value="Genomic_DNA"/>
</dbReference>
<feature type="compositionally biased region" description="Basic and acidic residues" evidence="1">
    <location>
        <begin position="308"/>
        <end position="327"/>
    </location>
</feature>
<gene>
    <name evidence="2" type="ORF">CROQUDRAFT_658057</name>
</gene>
<evidence type="ECO:0000256" key="1">
    <source>
        <dbReference type="SAM" id="MobiDB-lite"/>
    </source>
</evidence>
<feature type="compositionally biased region" description="Low complexity" evidence="1">
    <location>
        <begin position="98"/>
        <end position="138"/>
    </location>
</feature>
<feature type="compositionally biased region" description="Pro residues" evidence="1">
    <location>
        <begin position="87"/>
        <end position="97"/>
    </location>
</feature>
<feature type="region of interest" description="Disordered" evidence="1">
    <location>
        <begin position="86"/>
        <end position="189"/>
    </location>
</feature>
<feature type="region of interest" description="Disordered" evidence="1">
    <location>
        <begin position="576"/>
        <end position="638"/>
    </location>
</feature>
<dbReference type="Proteomes" id="UP000886653">
    <property type="component" value="Unassembled WGS sequence"/>
</dbReference>
<feature type="compositionally biased region" description="Polar residues" evidence="1">
    <location>
        <begin position="169"/>
        <end position="182"/>
    </location>
</feature>
<keyword evidence="3" id="KW-1185">Reference proteome</keyword>
<feature type="compositionally biased region" description="Basic and acidic residues" evidence="1">
    <location>
        <begin position="439"/>
        <end position="448"/>
    </location>
</feature>
<feature type="compositionally biased region" description="Basic residues" evidence="1">
    <location>
        <begin position="894"/>
        <end position="903"/>
    </location>
</feature>
<feature type="region of interest" description="Disordered" evidence="1">
    <location>
        <begin position="21"/>
        <end position="51"/>
    </location>
</feature>
<evidence type="ECO:0000313" key="2">
    <source>
        <dbReference type="EMBL" id="KAG0145949.1"/>
    </source>
</evidence>
<feature type="compositionally biased region" description="Basic and acidic residues" evidence="1">
    <location>
        <begin position="362"/>
        <end position="382"/>
    </location>
</feature>
<feature type="region of interest" description="Disordered" evidence="1">
    <location>
        <begin position="502"/>
        <end position="524"/>
    </location>
</feature>
<organism evidence="2 3">
    <name type="scientific">Cronartium quercuum f. sp. fusiforme G11</name>
    <dbReference type="NCBI Taxonomy" id="708437"/>
    <lineage>
        <taxon>Eukaryota</taxon>
        <taxon>Fungi</taxon>
        <taxon>Dikarya</taxon>
        <taxon>Basidiomycota</taxon>
        <taxon>Pucciniomycotina</taxon>
        <taxon>Pucciniomycetes</taxon>
        <taxon>Pucciniales</taxon>
        <taxon>Coleosporiaceae</taxon>
        <taxon>Cronartium</taxon>
    </lineage>
</organism>
<sequence>MSIASADAALLSAARAYASLKMDQNSSSSASSSSNTLPPTSPISITPTKAKQSIRYSRKQLLDLANSPLCVRPEALKPLKDWFGDFEPPPFKTPQPTPTTQTLHTSFPRPQPSFQSSDGTTQLSSLPSPLNASLLPVLGRGQPPARNPFANFGKFGAEESHAGPLGLNNFGQTVTNQPNSTLKGARRGGLERDCAPHLARAENLGGATSDNQRRRVMDNSYPNTLTTNNIANSRDRSTHHNHRQNAEDGQESRGGRRGGTERLVQDRDRDEKGRTTGGGTREDNDEHPHWRRAATAAASNGSHQKPLSAREHIQSSNDSHREKDCEMGNRSTNRGRLENPNPDWGTDEHLLPNSDSVQPKQRAKDGAWDAGEGKWETKKSADETDAIQAWKAEMKAMDAKKKAAAAAAAGDGGGPEPAAVRMTPTEHEQSTSPVNIKLSEPEPEHGQKIEGVNEESRTTGSPAKTSHFASLLSVNTNIGFNGGMGADESGTRSSRFAKFFDSSAKDEHDGSRQQPLSGDSHFLSDETLDESGRALHRSASADPENMARVLSMLQMSSQSVESGAQLDAAQLLRQMAGSSQPNALDSTSYPSHQHPSPPKFNPSQPITLPTGLGGQHPSLAMSHGGYPKQDGDFTRRPTSVGNGLCFPPRGTSQHPSPVNQMRALEELLAQDQLAAGFGGQQTLPGQASMNALVQQMNLLGGRSKAAADIHLLGQQQQQQQERSQESQKLAFLARQLQQQRLSPAGGSGNAILTGTGVNAGQMTNRGFGNAVYNSSPIDHQRRFSGALQGIPPPPPPQNQLFAPPPPLPALYGQPQHAIMPPFGRGGPGPFGPPPPPPPHHTLPPRGNAQSFPNPFLGPSPGPGFNPMGVGQSFGGSQGQGGGQMDLMSLLNAGNHRRIGGGGM</sequence>
<feature type="compositionally biased region" description="Polar residues" evidence="1">
    <location>
        <begin position="220"/>
        <end position="232"/>
    </location>
</feature>
<feature type="compositionally biased region" description="Polar residues" evidence="1">
    <location>
        <begin position="576"/>
        <end position="594"/>
    </location>
</feature>
<accession>A0A9P6NH79</accession>
<dbReference type="OrthoDB" id="2504266at2759"/>
<evidence type="ECO:0000313" key="3">
    <source>
        <dbReference type="Proteomes" id="UP000886653"/>
    </source>
</evidence>
<feature type="compositionally biased region" description="Gly residues" evidence="1">
    <location>
        <begin position="871"/>
        <end position="883"/>
    </location>
</feature>
<feature type="region of interest" description="Disordered" evidence="1">
    <location>
        <begin position="403"/>
        <end position="467"/>
    </location>
</feature>
<feature type="region of interest" description="Disordered" evidence="1">
    <location>
        <begin position="823"/>
        <end position="903"/>
    </location>
</feature>
<dbReference type="AlphaFoldDB" id="A0A9P6NH79"/>
<reference evidence="2" key="1">
    <citation type="submission" date="2013-11" db="EMBL/GenBank/DDBJ databases">
        <title>Genome sequence of the fusiform rust pathogen reveals effectors for host alternation and coevolution with pine.</title>
        <authorList>
            <consortium name="DOE Joint Genome Institute"/>
            <person name="Smith K."/>
            <person name="Pendleton A."/>
            <person name="Kubisiak T."/>
            <person name="Anderson C."/>
            <person name="Salamov A."/>
            <person name="Aerts A."/>
            <person name="Riley R."/>
            <person name="Clum A."/>
            <person name="Lindquist E."/>
            <person name="Ence D."/>
            <person name="Campbell M."/>
            <person name="Kronenberg Z."/>
            <person name="Feau N."/>
            <person name="Dhillon B."/>
            <person name="Hamelin R."/>
            <person name="Burleigh J."/>
            <person name="Smith J."/>
            <person name="Yandell M."/>
            <person name="Nelson C."/>
            <person name="Grigoriev I."/>
            <person name="Davis J."/>
        </authorList>
    </citation>
    <scope>NUCLEOTIDE SEQUENCE</scope>
    <source>
        <strain evidence="2">G11</strain>
    </source>
</reference>
<feature type="compositionally biased region" description="Low complexity" evidence="1">
    <location>
        <begin position="21"/>
        <end position="48"/>
    </location>
</feature>
<feature type="compositionally biased region" description="Basic and acidic residues" evidence="1">
    <location>
        <begin position="233"/>
        <end position="288"/>
    </location>
</feature>
<protein>
    <submittedName>
        <fullName evidence="2">Uncharacterized protein</fullName>
    </submittedName>
</protein>